<dbReference type="PANTHER" id="PTHR33871:SF18">
    <property type="entry name" value="F24J8.12 PROTEIN"/>
    <property type="match status" value="1"/>
</dbReference>
<sequence length="226" mass="25149">MGCCISKPQPQPHPNPGGVGVQDKLVISHQSSPPPQKTKTIQSPPSVSFTCSTQSISSSLSSASSASSIAFSKTFSNEFLQSCVLENPQIVGLDPIKKIGDVKQSHKRPRAASPTLTRQKSFRIEKERLPNGRIRSPSPSRRFNQSNYQRQPLMLKTRNRGVIKENTRPPSPNRNVISNQRPMFVKNEERYVSKVEGVEVVSRMTYSGFAEDLDNPHIALDCFIFL</sequence>
<evidence type="ECO:0000256" key="1">
    <source>
        <dbReference type="SAM" id="MobiDB-lite"/>
    </source>
</evidence>
<reference evidence="3 4" key="1">
    <citation type="submission" date="2019-05" db="EMBL/GenBank/DDBJ databases">
        <title>Mikania micrantha, genome provides insights into the molecular mechanism of rapid growth.</title>
        <authorList>
            <person name="Liu B."/>
        </authorList>
    </citation>
    <scope>NUCLEOTIDE SEQUENCE [LARGE SCALE GENOMIC DNA]</scope>
    <source>
        <strain evidence="3">NLD-2019</strain>
        <tissue evidence="3">Leaf</tissue>
    </source>
</reference>
<feature type="region of interest" description="Disordered" evidence="1">
    <location>
        <begin position="1"/>
        <end position="48"/>
    </location>
</feature>
<accession>A0A5N6NF79</accession>
<evidence type="ECO:0000313" key="4">
    <source>
        <dbReference type="Proteomes" id="UP000326396"/>
    </source>
</evidence>
<dbReference type="PANTHER" id="PTHR33871">
    <property type="entry name" value="OS05G0503100 PROTEIN-RELATED"/>
    <property type="match status" value="1"/>
</dbReference>
<evidence type="ECO:0000313" key="2">
    <source>
        <dbReference type="EMBL" id="KAD0358291.1"/>
    </source>
</evidence>
<feature type="region of interest" description="Disordered" evidence="1">
    <location>
        <begin position="128"/>
        <end position="149"/>
    </location>
</feature>
<dbReference type="OrthoDB" id="1745046at2759"/>
<dbReference type="EMBL" id="SZYD01000012">
    <property type="protein sequence ID" value="KAD4586556.1"/>
    <property type="molecule type" value="Genomic_DNA"/>
</dbReference>
<name>A0A5N6NF79_9ASTR</name>
<dbReference type="Proteomes" id="UP000326396">
    <property type="component" value="Linkage Group LG2"/>
</dbReference>
<feature type="compositionally biased region" description="Polar residues" evidence="1">
    <location>
        <begin position="137"/>
        <end position="149"/>
    </location>
</feature>
<evidence type="ECO:0000313" key="3">
    <source>
        <dbReference type="EMBL" id="KAD4586556.1"/>
    </source>
</evidence>
<comment type="caution">
    <text evidence="3">The sequence shown here is derived from an EMBL/GenBank/DDBJ whole genome shotgun (WGS) entry which is preliminary data.</text>
</comment>
<protein>
    <submittedName>
        <fullName evidence="3">Uncharacterized protein</fullName>
    </submittedName>
</protein>
<dbReference type="EMBL" id="SZYD01001748">
    <property type="protein sequence ID" value="KAD0358291.1"/>
    <property type="molecule type" value="Genomic_DNA"/>
</dbReference>
<dbReference type="AlphaFoldDB" id="A0A5N6NF79"/>
<keyword evidence="4" id="KW-1185">Reference proteome</keyword>
<organism evidence="3 4">
    <name type="scientific">Mikania micrantha</name>
    <name type="common">bitter vine</name>
    <dbReference type="NCBI Taxonomy" id="192012"/>
    <lineage>
        <taxon>Eukaryota</taxon>
        <taxon>Viridiplantae</taxon>
        <taxon>Streptophyta</taxon>
        <taxon>Embryophyta</taxon>
        <taxon>Tracheophyta</taxon>
        <taxon>Spermatophyta</taxon>
        <taxon>Magnoliopsida</taxon>
        <taxon>eudicotyledons</taxon>
        <taxon>Gunneridae</taxon>
        <taxon>Pentapetalae</taxon>
        <taxon>asterids</taxon>
        <taxon>campanulids</taxon>
        <taxon>Asterales</taxon>
        <taxon>Asteraceae</taxon>
        <taxon>Asteroideae</taxon>
        <taxon>Heliantheae alliance</taxon>
        <taxon>Eupatorieae</taxon>
        <taxon>Mikania</taxon>
    </lineage>
</organism>
<gene>
    <name evidence="3" type="ORF">E3N88_24157</name>
    <name evidence="2" type="ORF">E3N88_44383</name>
</gene>
<proteinExistence type="predicted"/>